<evidence type="ECO:0000313" key="2">
    <source>
        <dbReference type="EMBL" id="KAF4388391.1"/>
    </source>
</evidence>
<dbReference type="AlphaFoldDB" id="A0A7J6H047"/>
<comment type="caution">
    <text evidence="2">The sequence shown here is derived from an EMBL/GenBank/DDBJ whole genome shotgun (WGS) entry which is preliminary data.</text>
</comment>
<gene>
    <name evidence="2" type="ORF">G4B88_013228</name>
</gene>
<feature type="region of interest" description="Disordered" evidence="1">
    <location>
        <begin position="205"/>
        <end position="271"/>
    </location>
</feature>
<proteinExistence type="predicted"/>
<organism evidence="2 3">
    <name type="scientific">Cannabis sativa</name>
    <name type="common">Hemp</name>
    <name type="synonym">Marijuana</name>
    <dbReference type="NCBI Taxonomy" id="3483"/>
    <lineage>
        <taxon>Eukaryota</taxon>
        <taxon>Viridiplantae</taxon>
        <taxon>Streptophyta</taxon>
        <taxon>Embryophyta</taxon>
        <taxon>Tracheophyta</taxon>
        <taxon>Spermatophyta</taxon>
        <taxon>Magnoliopsida</taxon>
        <taxon>eudicotyledons</taxon>
        <taxon>Gunneridae</taxon>
        <taxon>Pentapetalae</taxon>
        <taxon>rosids</taxon>
        <taxon>fabids</taxon>
        <taxon>Rosales</taxon>
        <taxon>Cannabaceae</taxon>
        <taxon>Cannabis</taxon>
    </lineage>
</organism>
<dbReference type="PANTHER" id="PTHR36054:SF2">
    <property type="entry name" value="PROTEIN SICKLE"/>
    <property type="match status" value="1"/>
</dbReference>
<protein>
    <submittedName>
        <fullName evidence="2">Uncharacterized protein</fullName>
    </submittedName>
</protein>
<dbReference type="GO" id="GO:0000398">
    <property type="term" value="P:mRNA splicing, via spliceosome"/>
    <property type="evidence" value="ECO:0007669"/>
    <property type="project" value="InterPro"/>
</dbReference>
<name>A0A7J6H047_CANSA</name>
<feature type="compositionally biased region" description="Polar residues" evidence="1">
    <location>
        <begin position="231"/>
        <end position="240"/>
    </location>
</feature>
<dbReference type="InterPro" id="IPR039292">
    <property type="entry name" value="SICKLE"/>
</dbReference>
<dbReference type="EMBL" id="JAATIQ010000074">
    <property type="protein sequence ID" value="KAF4388391.1"/>
    <property type="molecule type" value="Genomic_DNA"/>
</dbReference>
<evidence type="ECO:0000313" key="3">
    <source>
        <dbReference type="Proteomes" id="UP000583929"/>
    </source>
</evidence>
<feature type="non-terminal residue" evidence="2">
    <location>
        <position position="345"/>
    </location>
</feature>
<keyword evidence="3" id="KW-1185">Reference proteome</keyword>
<evidence type="ECO:0000256" key="1">
    <source>
        <dbReference type="SAM" id="MobiDB-lite"/>
    </source>
</evidence>
<feature type="compositionally biased region" description="Gly residues" evidence="1">
    <location>
        <begin position="244"/>
        <end position="255"/>
    </location>
</feature>
<feature type="compositionally biased region" description="Basic and acidic residues" evidence="1">
    <location>
        <begin position="130"/>
        <end position="143"/>
    </location>
</feature>
<feature type="region of interest" description="Disordered" evidence="1">
    <location>
        <begin position="130"/>
        <end position="162"/>
    </location>
</feature>
<dbReference type="PANTHER" id="PTHR36054">
    <property type="entry name" value="PROTEIN SICKLE"/>
    <property type="match status" value="1"/>
</dbReference>
<dbReference type="Proteomes" id="UP000583929">
    <property type="component" value="Unassembled WGS sequence"/>
</dbReference>
<reference evidence="2 3" key="1">
    <citation type="journal article" date="2020" name="bioRxiv">
        <title>Sequence and annotation of 42 cannabis genomes reveals extensive copy number variation in cannabinoid synthesis and pathogen resistance genes.</title>
        <authorList>
            <person name="Mckernan K.J."/>
            <person name="Helbert Y."/>
            <person name="Kane L.T."/>
            <person name="Ebling H."/>
            <person name="Zhang L."/>
            <person name="Liu B."/>
            <person name="Eaton Z."/>
            <person name="Mclaughlin S."/>
            <person name="Kingan S."/>
            <person name="Baybayan P."/>
            <person name="Concepcion G."/>
            <person name="Jordan M."/>
            <person name="Riva A."/>
            <person name="Barbazuk W."/>
            <person name="Harkins T."/>
        </authorList>
    </citation>
    <scope>NUCLEOTIDE SEQUENCE [LARGE SCALE GENOMIC DNA]</scope>
    <source>
        <strain evidence="3">cv. Jamaican Lion 4</strain>
        <tissue evidence="2">Leaf</tissue>
    </source>
</reference>
<accession>A0A7J6H047</accession>
<sequence>FNPLFLPVFSFSPDPRQLRLRLLATPRPFPTGRSLRHHLRAKSKPPPPISAKKALTFYMEESKERKERLRLMRAKADQAENSEDSETTLAMPFHLSNPLIETSAATPSQEPSRFDFYTDPMAAFTANKKRNTESHHVSLDHYTHTPPINSGSSMLRAPYPVPGPRAEMTPIAHQFQGSYFPDQGILGPSNGPGSTMGYNFPGVQPRGHNFQSPRFGPMGSPFNTGRGGSGNRWQGNSLSHGSGRRGGGGGRGMGGRFSTMERPLGPERFSHSSMIEDPWKFLTPVTWKGVDAPLSRLYTSEASRSSFEMHKTKVDNTPKNVSSQPSLAEYLAASFDEAANDASNT</sequence>
<dbReference type="GO" id="GO:0035196">
    <property type="term" value="P:miRNA processing"/>
    <property type="evidence" value="ECO:0007669"/>
    <property type="project" value="InterPro"/>
</dbReference>